<evidence type="ECO:0000256" key="4">
    <source>
        <dbReference type="ARBA" id="ARBA00022664"/>
    </source>
</evidence>
<dbReference type="SMART" id="SM00564">
    <property type="entry name" value="PQQ"/>
    <property type="match status" value="3"/>
</dbReference>
<keyword evidence="12" id="KW-0067">ATP-binding</keyword>
<evidence type="ECO:0000256" key="2">
    <source>
        <dbReference type="ARBA" id="ARBA00012513"/>
    </source>
</evidence>
<keyword evidence="11" id="KW-0256">Endoplasmic reticulum</keyword>
<dbReference type="EMBL" id="CAADRP010000846">
    <property type="protein sequence ID" value="VFU32836.1"/>
    <property type="molecule type" value="Genomic_DNA"/>
</dbReference>
<evidence type="ECO:0000256" key="23">
    <source>
        <dbReference type="ARBA" id="ARBA00047899"/>
    </source>
</evidence>
<gene>
    <name evidence="30" type="ORF">SVIM_LOCUS146656</name>
</gene>
<dbReference type="SMART" id="SM00580">
    <property type="entry name" value="PUG"/>
    <property type="match status" value="1"/>
</dbReference>
<keyword evidence="6 26" id="KW-0812">Transmembrane</keyword>
<dbReference type="Gene3D" id="1.10.510.10">
    <property type="entry name" value="Transferase(Phosphotransferase) domain 1"/>
    <property type="match status" value="1"/>
</dbReference>
<feature type="domain" description="Protein kinase" evidence="28">
    <location>
        <begin position="456"/>
        <end position="746"/>
    </location>
</feature>
<evidence type="ECO:0000256" key="24">
    <source>
        <dbReference type="ARBA" id="ARBA00048679"/>
    </source>
</evidence>
<keyword evidence="8" id="KW-0547">Nucleotide-binding</keyword>
<dbReference type="GO" id="GO:0004521">
    <property type="term" value="F:RNA endonuclease activity"/>
    <property type="evidence" value="ECO:0007669"/>
    <property type="project" value="InterPro"/>
</dbReference>
<evidence type="ECO:0000256" key="13">
    <source>
        <dbReference type="ARBA" id="ARBA00022859"/>
    </source>
</evidence>
<dbReference type="GO" id="GO:0005524">
    <property type="term" value="F:ATP binding"/>
    <property type="evidence" value="ECO:0007669"/>
    <property type="project" value="UniProtKB-KW"/>
</dbReference>
<name>A0A6N2KX38_SALVM</name>
<evidence type="ECO:0000259" key="29">
    <source>
        <dbReference type="PROSITE" id="PS51392"/>
    </source>
</evidence>
<dbReference type="InterPro" id="IPR008271">
    <property type="entry name" value="Ser/Thr_kinase_AS"/>
</dbReference>
<evidence type="ECO:0000256" key="1">
    <source>
        <dbReference type="ARBA" id="ARBA00004115"/>
    </source>
</evidence>
<evidence type="ECO:0000256" key="10">
    <source>
        <dbReference type="ARBA" id="ARBA00022801"/>
    </source>
</evidence>
<proteinExistence type="predicted"/>
<keyword evidence="9" id="KW-0418">Kinase</keyword>
<evidence type="ECO:0000256" key="3">
    <source>
        <dbReference type="ARBA" id="ARBA00022527"/>
    </source>
</evidence>
<dbReference type="GO" id="GO:0009751">
    <property type="term" value="P:response to salicylic acid"/>
    <property type="evidence" value="ECO:0007669"/>
    <property type="project" value="UniProtKB-ARBA"/>
</dbReference>
<dbReference type="Gene3D" id="1.20.1440.180">
    <property type="entry name" value="KEN domain"/>
    <property type="match status" value="1"/>
</dbReference>
<dbReference type="InterPro" id="IPR038357">
    <property type="entry name" value="KEN_sf"/>
</dbReference>
<comment type="subcellular location">
    <subcellularLocation>
        <location evidence="1">Endoplasmic reticulum membrane</location>
        <topology evidence="1">Single-pass type I membrane protein</topology>
    </subcellularLocation>
</comment>
<evidence type="ECO:0000256" key="21">
    <source>
        <dbReference type="ARBA" id="ARBA00023230"/>
    </source>
</evidence>
<dbReference type="InterPro" id="IPR018391">
    <property type="entry name" value="PQQ_b-propeller_rpt"/>
</dbReference>
<sequence length="882" mass="98567">MKMFSVRVSCLLLILIYIFSSSNGDVCDSERAGIVLTSGLDFTESTRAGGRSLKSFSQYEDSTELVALLNGTIYFEDKISGKILWSFSSGGPTYSSYQAPAKHDNDKEKGPGGLTGFFLDYGDDWQLYAHYKYSGGMKLPMNIEDFITITPHISEDGAVMLGSKKTTVFVVEAKTGRLIRTYKSPDSPSSLQSIEEGSDLHDDINNNKDLLKSGSSNTAQVIYISRTDYALQTFGPNSDKVSWSTKVATIGATYLCKDVENPSEVFNLNFELDSDTLLSCQSRRIVVQRQGKSQYSSGAIHGEDKLPLSAPNLNLILTTQPGVDKSLDDHHARMLLAAPSDHGNEMLPLPSDSAAGRGVLLTWSTTWSFILFVGILLLCFVLYLSRESFTLKVQLSGTGLKTSSSKKKKAKKSGKNSVDVEKRNGIALGEGVNNTLSDLNKLVDGGANGHKIGKLFVSNTEIAKGSNGTVVLEGVYEGRLVAVKRLVQTHHDVAWKEIQNLIASDRHPNIVRWYGVEYDKDFVYLSLERCTCSLDDLIQIYSDSSLNPVYGKDQTSRAAKEHKLRLDSVKGVMQDLNLWKATGHPSPLLLTLMRDMVSGLVHLHELGIIHRDLKPQNVLIIKEKSLCAKLSDMGISKRLLGDMSSFDHHATGCGSSGWQAPEQLHHGRETRAVDLFSLGCVIFYCITGGRHPFGDHFERDVNIVKNQKDLFLVEYIPEAEHLISCLLNPDPELRPKALEVLHHPMFWDSELRLSFLRDTSDRVELEDRSDSALVKALEGIAPTALGGGKWNEKMEHAFIIDIGRHRRYKFDDIRDLLRVIRNKLNHYRELPIEIQELVGPVPEGYDNYFASRFPKLLIEVHKVVWKYCREEECFHKYFKSNV</sequence>
<evidence type="ECO:0000313" key="30">
    <source>
        <dbReference type="EMBL" id="VFU32836.1"/>
    </source>
</evidence>
<keyword evidence="13" id="KW-0391">Immunity</keyword>
<evidence type="ECO:0000256" key="8">
    <source>
        <dbReference type="ARBA" id="ARBA00022741"/>
    </source>
</evidence>
<keyword evidence="10" id="KW-0378">Hydrolase</keyword>
<keyword evidence="22" id="KW-0511">Multifunctional enzyme</keyword>
<evidence type="ECO:0000256" key="25">
    <source>
        <dbReference type="ARBA" id="ARBA00065357"/>
    </source>
</evidence>
<dbReference type="InterPro" id="IPR015943">
    <property type="entry name" value="WD40/YVTN_repeat-like_dom_sf"/>
</dbReference>
<evidence type="ECO:0000256" key="26">
    <source>
        <dbReference type="SAM" id="Phobius"/>
    </source>
</evidence>
<evidence type="ECO:0000256" key="20">
    <source>
        <dbReference type="ARBA" id="ARBA00023187"/>
    </source>
</evidence>
<keyword evidence="7 27" id="KW-0732">Signal</keyword>
<evidence type="ECO:0000256" key="14">
    <source>
        <dbReference type="ARBA" id="ARBA00022989"/>
    </source>
</evidence>
<dbReference type="InterPro" id="IPR010513">
    <property type="entry name" value="KEN_dom"/>
</dbReference>
<dbReference type="SMART" id="SM00220">
    <property type="entry name" value="S_TKc"/>
    <property type="match status" value="1"/>
</dbReference>
<dbReference type="Pfam" id="PF06479">
    <property type="entry name" value="Ribonuc_2-5A"/>
    <property type="match status" value="1"/>
</dbReference>
<evidence type="ECO:0000256" key="17">
    <source>
        <dbReference type="ARBA" id="ARBA00023157"/>
    </source>
</evidence>
<feature type="transmembrane region" description="Helical" evidence="26">
    <location>
        <begin position="360"/>
        <end position="384"/>
    </location>
</feature>
<evidence type="ECO:0000256" key="7">
    <source>
        <dbReference type="ARBA" id="ARBA00022729"/>
    </source>
</evidence>
<dbReference type="Pfam" id="PF00069">
    <property type="entry name" value="Pkinase"/>
    <property type="match status" value="1"/>
</dbReference>
<evidence type="ECO:0000256" key="16">
    <source>
        <dbReference type="ARBA" id="ARBA00023136"/>
    </source>
</evidence>
<evidence type="ECO:0000259" key="28">
    <source>
        <dbReference type="PROSITE" id="PS50011"/>
    </source>
</evidence>
<evidence type="ECO:0000256" key="15">
    <source>
        <dbReference type="ARBA" id="ARBA00023015"/>
    </source>
</evidence>
<dbReference type="FunFam" id="1.20.1440.180:FF:000002">
    <property type="entry name" value="Serine/threonine-protein kinase/endoribonuclease IRE1"/>
    <property type="match status" value="1"/>
</dbReference>
<dbReference type="GO" id="GO:0042742">
    <property type="term" value="P:defense response to bacterium"/>
    <property type="evidence" value="ECO:0007669"/>
    <property type="project" value="UniProtKB-ARBA"/>
</dbReference>
<dbReference type="InterPro" id="IPR000719">
    <property type="entry name" value="Prot_kinase_dom"/>
</dbReference>
<keyword evidence="4" id="KW-0507">mRNA processing</keyword>
<evidence type="ECO:0000256" key="27">
    <source>
        <dbReference type="SAM" id="SignalP"/>
    </source>
</evidence>
<feature type="signal peptide" evidence="27">
    <location>
        <begin position="1"/>
        <end position="24"/>
    </location>
</feature>
<evidence type="ECO:0000256" key="22">
    <source>
        <dbReference type="ARBA" id="ARBA00023268"/>
    </source>
</evidence>
<evidence type="ECO:0000256" key="5">
    <source>
        <dbReference type="ARBA" id="ARBA00022679"/>
    </source>
</evidence>
<comment type="subunit">
    <text evidence="25">Homodimer; disulfide-linked. Dimer formation is driven by hydrophobic interactions within the N-terminal luminal domains and stabilized by disulfide bridges.</text>
</comment>
<organism evidence="30">
    <name type="scientific">Salix viminalis</name>
    <name type="common">Common osier</name>
    <name type="synonym">Basket willow</name>
    <dbReference type="NCBI Taxonomy" id="40686"/>
    <lineage>
        <taxon>Eukaryota</taxon>
        <taxon>Viridiplantae</taxon>
        <taxon>Streptophyta</taxon>
        <taxon>Embryophyta</taxon>
        <taxon>Tracheophyta</taxon>
        <taxon>Spermatophyta</taxon>
        <taxon>Magnoliopsida</taxon>
        <taxon>eudicotyledons</taxon>
        <taxon>Gunneridae</taxon>
        <taxon>Pentapetalae</taxon>
        <taxon>rosids</taxon>
        <taxon>fabids</taxon>
        <taxon>Malpighiales</taxon>
        <taxon>Salicaceae</taxon>
        <taxon>Saliceae</taxon>
        <taxon>Salix</taxon>
    </lineage>
</organism>
<evidence type="ECO:0000256" key="11">
    <source>
        <dbReference type="ARBA" id="ARBA00022824"/>
    </source>
</evidence>
<protein>
    <recommendedName>
        <fullName evidence="2">non-specific serine/threonine protein kinase</fullName>
        <ecNumber evidence="2">2.7.11.1</ecNumber>
    </recommendedName>
</protein>
<evidence type="ECO:0000256" key="18">
    <source>
        <dbReference type="ARBA" id="ARBA00023163"/>
    </source>
</evidence>
<evidence type="ECO:0000256" key="19">
    <source>
        <dbReference type="ARBA" id="ARBA00023180"/>
    </source>
</evidence>
<keyword evidence="20" id="KW-0508">mRNA splicing</keyword>
<keyword evidence="17" id="KW-1015">Disulfide bond</keyword>
<keyword evidence="19" id="KW-0325">Glycoprotein</keyword>
<dbReference type="EC" id="2.7.11.1" evidence="2"/>
<accession>A0A6N2KX38</accession>
<feature type="chain" id="PRO_5026766180" description="non-specific serine/threonine protein kinase" evidence="27">
    <location>
        <begin position="25"/>
        <end position="882"/>
    </location>
</feature>
<dbReference type="CDD" id="cd10422">
    <property type="entry name" value="RNase_Ire1"/>
    <property type="match status" value="1"/>
</dbReference>
<dbReference type="GO" id="GO:0036498">
    <property type="term" value="P:IRE1-mediated unfolded protein response"/>
    <property type="evidence" value="ECO:0007669"/>
    <property type="project" value="TreeGrafter"/>
</dbReference>
<dbReference type="PANTHER" id="PTHR13954">
    <property type="entry name" value="IRE1-RELATED"/>
    <property type="match status" value="1"/>
</dbReference>
<dbReference type="SUPFAM" id="SSF56112">
    <property type="entry name" value="Protein kinase-like (PK-like)"/>
    <property type="match status" value="1"/>
</dbReference>
<comment type="catalytic activity">
    <reaction evidence="24">
        <text>L-seryl-[protein] + ATP = O-phospho-L-seryl-[protein] + ADP + H(+)</text>
        <dbReference type="Rhea" id="RHEA:17989"/>
        <dbReference type="Rhea" id="RHEA-COMP:9863"/>
        <dbReference type="Rhea" id="RHEA-COMP:11604"/>
        <dbReference type="ChEBI" id="CHEBI:15378"/>
        <dbReference type="ChEBI" id="CHEBI:29999"/>
        <dbReference type="ChEBI" id="CHEBI:30616"/>
        <dbReference type="ChEBI" id="CHEBI:83421"/>
        <dbReference type="ChEBI" id="CHEBI:456216"/>
        <dbReference type="EC" id="2.7.11.1"/>
    </reaction>
</comment>
<evidence type="ECO:0000256" key="6">
    <source>
        <dbReference type="ARBA" id="ARBA00022692"/>
    </source>
</evidence>
<keyword evidence="21" id="KW-0834">Unfolded protein response</keyword>
<dbReference type="SUPFAM" id="SSF50998">
    <property type="entry name" value="Quinoprotein alcohol dehydrogenase-like"/>
    <property type="match status" value="1"/>
</dbReference>
<dbReference type="PANTHER" id="PTHR13954:SF6">
    <property type="entry name" value="NON-SPECIFIC SERINE_THREONINE PROTEIN KINASE"/>
    <property type="match status" value="1"/>
</dbReference>
<dbReference type="FunFam" id="3.30.200.20:FF:000077">
    <property type="entry name" value="Putative Serine/threonine-protein kinase/endoribonuclease IRE1"/>
    <property type="match status" value="1"/>
</dbReference>
<keyword evidence="18" id="KW-0804">Transcription</keyword>
<keyword evidence="5" id="KW-0808">Transferase</keyword>
<dbReference type="GO" id="GO:0006397">
    <property type="term" value="P:mRNA processing"/>
    <property type="evidence" value="ECO:0007669"/>
    <property type="project" value="UniProtKB-KW"/>
</dbReference>
<dbReference type="InterPro" id="IPR011009">
    <property type="entry name" value="Kinase-like_dom_sf"/>
</dbReference>
<dbReference type="PROSITE" id="PS00108">
    <property type="entry name" value="PROTEIN_KINASE_ST"/>
    <property type="match status" value="1"/>
</dbReference>
<dbReference type="AlphaFoldDB" id="A0A6N2KX38"/>
<keyword evidence="15" id="KW-0805">Transcription regulation</keyword>
<dbReference type="GO" id="GO:1990604">
    <property type="term" value="C:IRE1-TRAF2-ASK1 complex"/>
    <property type="evidence" value="ECO:0007669"/>
    <property type="project" value="TreeGrafter"/>
</dbReference>
<dbReference type="PROSITE" id="PS50011">
    <property type="entry name" value="PROTEIN_KINASE_DOM"/>
    <property type="match status" value="1"/>
</dbReference>
<dbReference type="Gene3D" id="2.130.10.10">
    <property type="entry name" value="YVTN repeat-like/Quinoprotein amine dehydrogenase"/>
    <property type="match status" value="1"/>
</dbReference>
<keyword evidence="14 26" id="KW-1133">Transmembrane helix</keyword>
<dbReference type="GO" id="GO:0051082">
    <property type="term" value="F:unfolded protein binding"/>
    <property type="evidence" value="ECO:0007669"/>
    <property type="project" value="TreeGrafter"/>
</dbReference>
<comment type="catalytic activity">
    <reaction evidence="23">
        <text>L-threonyl-[protein] + ATP = O-phospho-L-threonyl-[protein] + ADP + H(+)</text>
        <dbReference type="Rhea" id="RHEA:46608"/>
        <dbReference type="Rhea" id="RHEA-COMP:11060"/>
        <dbReference type="Rhea" id="RHEA-COMP:11605"/>
        <dbReference type="ChEBI" id="CHEBI:15378"/>
        <dbReference type="ChEBI" id="CHEBI:30013"/>
        <dbReference type="ChEBI" id="CHEBI:30616"/>
        <dbReference type="ChEBI" id="CHEBI:61977"/>
        <dbReference type="ChEBI" id="CHEBI:456216"/>
        <dbReference type="EC" id="2.7.11.1"/>
    </reaction>
</comment>
<evidence type="ECO:0000256" key="9">
    <source>
        <dbReference type="ARBA" id="ARBA00022777"/>
    </source>
</evidence>
<keyword evidence="16 26" id="KW-0472">Membrane</keyword>
<evidence type="ECO:0000256" key="12">
    <source>
        <dbReference type="ARBA" id="ARBA00022840"/>
    </source>
</evidence>
<dbReference type="FunFam" id="1.10.510.10:FF:000463">
    <property type="entry name" value="Serine/threonine-protein kinase/endoribonuclease IRE1a"/>
    <property type="match status" value="1"/>
</dbReference>
<feature type="domain" description="KEN" evidence="29">
    <location>
        <begin position="749"/>
        <end position="880"/>
    </location>
</feature>
<dbReference type="GO" id="GO:0016787">
    <property type="term" value="F:hydrolase activity"/>
    <property type="evidence" value="ECO:0007669"/>
    <property type="project" value="UniProtKB-KW"/>
</dbReference>
<dbReference type="PROSITE" id="PS51392">
    <property type="entry name" value="KEN"/>
    <property type="match status" value="1"/>
</dbReference>
<dbReference type="GO" id="GO:0002376">
    <property type="term" value="P:immune system process"/>
    <property type="evidence" value="ECO:0007669"/>
    <property type="project" value="UniProtKB-KW"/>
</dbReference>
<dbReference type="InterPro" id="IPR045133">
    <property type="entry name" value="IRE1/2-like"/>
</dbReference>
<dbReference type="InterPro" id="IPR011047">
    <property type="entry name" value="Quinoprotein_ADH-like_sf"/>
</dbReference>
<keyword evidence="3" id="KW-0723">Serine/threonine-protein kinase</keyword>
<dbReference type="GO" id="GO:0004674">
    <property type="term" value="F:protein serine/threonine kinase activity"/>
    <property type="evidence" value="ECO:0007669"/>
    <property type="project" value="UniProtKB-KW"/>
</dbReference>
<reference evidence="30" key="1">
    <citation type="submission" date="2019-03" db="EMBL/GenBank/DDBJ databases">
        <authorList>
            <person name="Mank J."/>
            <person name="Almeida P."/>
        </authorList>
    </citation>
    <scope>NUCLEOTIDE SEQUENCE</scope>
    <source>
        <strain evidence="30">78183</strain>
    </source>
</reference>
<dbReference type="GO" id="GO:0008380">
    <property type="term" value="P:RNA splicing"/>
    <property type="evidence" value="ECO:0007669"/>
    <property type="project" value="UniProtKB-KW"/>
</dbReference>
<dbReference type="Gene3D" id="3.30.200.20">
    <property type="entry name" value="Phosphorylase Kinase, domain 1"/>
    <property type="match status" value="1"/>
</dbReference>